<comment type="caution">
    <text evidence="1">The sequence shown here is derived from an EMBL/GenBank/DDBJ whole genome shotgun (WGS) entry which is preliminary data.</text>
</comment>
<dbReference type="Proteomes" id="UP001454036">
    <property type="component" value="Unassembled WGS sequence"/>
</dbReference>
<evidence type="ECO:0000313" key="2">
    <source>
        <dbReference type="Proteomes" id="UP001454036"/>
    </source>
</evidence>
<protein>
    <submittedName>
        <fullName evidence="1">Uncharacterized protein</fullName>
    </submittedName>
</protein>
<proteinExistence type="predicted"/>
<dbReference type="AlphaFoldDB" id="A0AAV3RC71"/>
<sequence>MGASKEGGRTSVRGGRRLDMANRVSKMRHVGGGEYMRDSVLSSVGRSLVEGSIGRCLVDKRGMSRRRKRKRRQRREFFQGFMLLTTVLTRRGRFPNPISGHKGHRR</sequence>
<gene>
    <name evidence="1" type="ORF">LIER_26662</name>
</gene>
<evidence type="ECO:0000313" key="1">
    <source>
        <dbReference type="EMBL" id="GAA0172936.1"/>
    </source>
</evidence>
<reference evidence="1 2" key="1">
    <citation type="submission" date="2024-01" db="EMBL/GenBank/DDBJ databases">
        <title>The complete chloroplast genome sequence of Lithospermum erythrorhizon: insights into the phylogenetic relationship among Boraginaceae species and the maternal lineages of purple gromwells.</title>
        <authorList>
            <person name="Okada T."/>
            <person name="Watanabe K."/>
        </authorList>
    </citation>
    <scope>NUCLEOTIDE SEQUENCE [LARGE SCALE GENOMIC DNA]</scope>
</reference>
<keyword evidence="2" id="KW-1185">Reference proteome</keyword>
<dbReference type="EMBL" id="BAABME010008365">
    <property type="protein sequence ID" value="GAA0172936.1"/>
    <property type="molecule type" value="Genomic_DNA"/>
</dbReference>
<accession>A0AAV3RC71</accession>
<organism evidence="1 2">
    <name type="scientific">Lithospermum erythrorhizon</name>
    <name type="common">Purple gromwell</name>
    <name type="synonym">Lithospermum officinale var. erythrorhizon</name>
    <dbReference type="NCBI Taxonomy" id="34254"/>
    <lineage>
        <taxon>Eukaryota</taxon>
        <taxon>Viridiplantae</taxon>
        <taxon>Streptophyta</taxon>
        <taxon>Embryophyta</taxon>
        <taxon>Tracheophyta</taxon>
        <taxon>Spermatophyta</taxon>
        <taxon>Magnoliopsida</taxon>
        <taxon>eudicotyledons</taxon>
        <taxon>Gunneridae</taxon>
        <taxon>Pentapetalae</taxon>
        <taxon>asterids</taxon>
        <taxon>lamiids</taxon>
        <taxon>Boraginales</taxon>
        <taxon>Boraginaceae</taxon>
        <taxon>Boraginoideae</taxon>
        <taxon>Lithospermeae</taxon>
        <taxon>Lithospermum</taxon>
    </lineage>
</organism>
<name>A0AAV3RC71_LITER</name>